<keyword evidence="1" id="KW-0812">Transmembrane</keyword>
<keyword evidence="3" id="KW-1185">Reference proteome</keyword>
<dbReference type="EMBL" id="JAJJMB010012161">
    <property type="protein sequence ID" value="KAI3885067.1"/>
    <property type="molecule type" value="Genomic_DNA"/>
</dbReference>
<dbReference type="Proteomes" id="UP001202328">
    <property type="component" value="Unassembled WGS sequence"/>
</dbReference>
<keyword evidence="1" id="KW-0472">Membrane</keyword>
<comment type="caution">
    <text evidence="2">The sequence shown here is derived from an EMBL/GenBank/DDBJ whole genome shotgun (WGS) entry which is preliminary data.</text>
</comment>
<accession>A0AAD4SBE0</accession>
<proteinExistence type="predicted"/>
<evidence type="ECO:0000313" key="2">
    <source>
        <dbReference type="EMBL" id="KAI3885067.1"/>
    </source>
</evidence>
<sequence length="68" mass="7979">MEIDHLVHTILQNQMESFSLQDFSLFCLYIRSRGKTFRFVMIVVLISDVPLKVQACMVISMWIIFPVV</sequence>
<feature type="transmembrane region" description="Helical" evidence="1">
    <location>
        <begin position="39"/>
        <end position="65"/>
    </location>
</feature>
<keyword evidence="1" id="KW-1133">Transmembrane helix</keyword>
<dbReference type="AlphaFoldDB" id="A0AAD4SBE0"/>
<evidence type="ECO:0000256" key="1">
    <source>
        <dbReference type="SAM" id="Phobius"/>
    </source>
</evidence>
<protein>
    <submittedName>
        <fullName evidence="2">Uncharacterized protein</fullName>
    </submittedName>
</protein>
<organism evidence="2 3">
    <name type="scientific">Papaver atlanticum</name>
    <dbReference type="NCBI Taxonomy" id="357466"/>
    <lineage>
        <taxon>Eukaryota</taxon>
        <taxon>Viridiplantae</taxon>
        <taxon>Streptophyta</taxon>
        <taxon>Embryophyta</taxon>
        <taxon>Tracheophyta</taxon>
        <taxon>Spermatophyta</taxon>
        <taxon>Magnoliopsida</taxon>
        <taxon>Ranunculales</taxon>
        <taxon>Papaveraceae</taxon>
        <taxon>Papaveroideae</taxon>
        <taxon>Papaver</taxon>
    </lineage>
</organism>
<name>A0AAD4SBE0_9MAGN</name>
<gene>
    <name evidence="2" type="ORF">MKW98_002459</name>
</gene>
<evidence type="ECO:0000313" key="3">
    <source>
        <dbReference type="Proteomes" id="UP001202328"/>
    </source>
</evidence>
<reference evidence="2" key="1">
    <citation type="submission" date="2022-04" db="EMBL/GenBank/DDBJ databases">
        <title>A functionally conserved STORR gene fusion in Papaver species that diverged 16.8 million years ago.</title>
        <authorList>
            <person name="Catania T."/>
        </authorList>
    </citation>
    <scope>NUCLEOTIDE SEQUENCE</scope>
    <source>
        <strain evidence="2">S-188037</strain>
    </source>
</reference>